<dbReference type="PANTHER" id="PTHR43807:SF20">
    <property type="entry name" value="FI04487P"/>
    <property type="match status" value="1"/>
</dbReference>
<dbReference type="Proteomes" id="UP000190064">
    <property type="component" value="Unassembled WGS sequence"/>
</dbReference>
<dbReference type="AlphaFoldDB" id="A0A1T1H906"/>
<dbReference type="InterPro" id="IPR015422">
    <property type="entry name" value="PyrdxlP-dep_Trfase_small"/>
</dbReference>
<comment type="cofactor">
    <cofactor evidence="1">
        <name>pyridoxal 5'-phosphate</name>
        <dbReference type="ChEBI" id="CHEBI:597326"/>
    </cofactor>
</comment>
<dbReference type="InterPro" id="IPR015421">
    <property type="entry name" value="PyrdxlP-dep_Trfase_major"/>
</dbReference>
<dbReference type="InterPro" id="IPR015424">
    <property type="entry name" value="PyrdxlP-dep_Trfase"/>
</dbReference>
<organism evidence="7 8">
    <name type="scientific">Oceanospirillum linum</name>
    <dbReference type="NCBI Taxonomy" id="966"/>
    <lineage>
        <taxon>Bacteria</taxon>
        <taxon>Pseudomonadati</taxon>
        <taxon>Pseudomonadota</taxon>
        <taxon>Gammaproteobacteria</taxon>
        <taxon>Oceanospirillales</taxon>
        <taxon>Oceanospirillaceae</taxon>
        <taxon>Oceanospirillum</taxon>
    </lineage>
</organism>
<accession>A0A1T1H906</accession>
<dbReference type="InterPro" id="IPR051326">
    <property type="entry name" value="Kynurenine-oxoglutarate_AT"/>
</dbReference>
<dbReference type="Gene3D" id="3.40.640.10">
    <property type="entry name" value="Type I PLP-dependent aspartate aminotransferase-like (Major domain)"/>
    <property type="match status" value="1"/>
</dbReference>
<dbReference type="Pfam" id="PF00155">
    <property type="entry name" value="Aminotran_1_2"/>
    <property type="match status" value="1"/>
</dbReference>
<evidence type="ECO:0000259" key="6">
    <source>
        <dbReference type="Pfam" id="PF00155"/>
    </source>
</evidence>
<keyword evidence="3 7" id="KW-0032">Aminotransferase</keyword>
<dbReference type="NCBIfam" id="NF006569">
    <property type="entry name" value="PRK09082.1"/>
    <property type="match status" value="1"/>
</dbReference>
<dbReference type="FunFam" id="3.40.640.10:FF:000033">
    <property type="entry name" value="Aspartate aminotransferase"/>
    <property type="match status" value="1"/>
</dbReference>
<evidence type="ECO:0000256" key="5">
    <source>
        <dbReference type="ARBA" id="ARBA00022898"/>
    </source>
</evidence>
<evidence type="ECO:0000256" key="3">
    <source>
        <dbReference type="ARBA" id="ARBA00022576"/>
    </source>
</evidence>
<protein>
    <submittedName>
        <fullName evidence="7">Aminotransferase</fullName>
    </submittedName>
</protein>
<keyword evidence="4" id="KW-0808">Transferase</keyword>
<keyword evidence="5" id="KW-0663">Pyridoxal phosphate</keyword>
<reference evidence="7" key="1">
    <citation type="submission" date="2017-02" db="EMBL/GenBank/DDBJ databases">
        <title>Draft Genome Sequence of the Salt Water Bacterium Oceanospirillum linum ATCC 11336.</title>
        <authorList>
            <person name="Trachtenberg A.M."/>
            <person name="Carney J.G."/>
            <person name="Linnane J.D."/>
            <person name="Rheaume B.A."/>
            <person name="Pitts N.L."/>
            <person name="Mykles D.L."/>
            <person name="Maclea K.S."/>
        </authorList>
    </citation>
    <scope>NUCLEOTIDE SEQUENCE [LARGE SCALE GENOMIC DNA]</scope>
    <source>
        <strain evidence="7">ATCC 11336</strain>
    </source>
</reference>
<dbReference type="EMBL" id="MTSD02000007">
    <property type="protein sequence ID" value="OOV86354.1"/>
    <property type="molecule type" value="Genomic_DNA"/>
</dbReference>
<dbReference type="GO" id="GO:0005737">
    <property type="term" value="C:cytoplasm"/>
    <property type="evidence" value="ECO:0007669"/>
    <property type="project" value="TreeGrafter"/>
</dbReference>
<evidence type="ECO:0000256" key="2">
    <source>
        <dbReference type="ARBA" id="ARBA00007441"/>
    </source>
</evidence>
<dbReference type="Gene3D" id="3.90.1150.10">
    <property type="entry name" value="Aspartate Aminotransferase, domain 1"/>
    <property type="match status" value="1"/>
</dbReference>
<dbReference type="PANTHER" id="PTHR43807">
    <property type="entry name" value="FI04487P"/>
    <property type="match status" value="1"/>
</dbReference>
<dbReference type="InterPro" id="IPR004839">
    <property type="entry name" value="Aminotransferase_I/II_large"/>
</dbReference>
<comment type="caution">
    <text evidence="7">The sequence shown here is derived from an EMBL/GenBank/DDBJ whole genome shotgun (WGS) entry which is preliminary data.</text>
</comment>
<feature type="domain" description="Aminotransferase class I/classII large" evidence="6">
    <location>
        <begin position="29"/>
        <end position="380"/>
    </location>
</feature>
<dbReference type="GO" id="GO:0016212">
    <property type="term" value="F:kynurenine-oxoglutarate transaminase activity"/>
    <property type="evidence" value="ECO:0007669"/>
    <property type="project" value="TreeGrafter"/>
</dbReference>
<evidence type="ECO:0000313" key="8">
    <source>
        <dbReference type="Proteomes" id="UP000190064"/>
    </source>
</evidence>
<dbReference type="GO" id="GO:0030170">
    <property type="term" value="F:pyridoxal phosphate binding"/>
    <property type="evidence" value="ECO:0007669"/>
    <property type="project" value="InterPro"/>
</dbReference>
<evidence type="ECO:0000256" key="4">
    <source>
        <dbReference type="ARBA" id="ARBA00022679"/>
    </source>
</evidence>
<dbReference type="STRING" id="966.BTA35_0214190"/>
<dbReference type="CDD" id="cd00609">
    <property type="entry name" value="AAT_like"/>
    <property type="match status" value="1"/>
</dbReference>
<evidence type="ECO:0000313" key="7">
    <source>
        <dbReference type="EMBL" id="OOV86354.1"/>
    </source>
</evidence>
<dbReference type="RefSeq" id="WP_078320473.1">
    <property type="nucleotide sequence ID" value="NZ_FXTS01000008.1"/>
</dbReference>
<name>A0A1T1H906_OCELI</name>
<proteinExistence type="inferred from homology"/>
<evidence type="ECO:0000256" key="1">
    <source>
        <dbReference type="ARBA" id="ARBA00001933"/>
    </source>
</evidence>
<keyword evidence="8" id="KW-1185">Reference proteome</keyword>
<sequence length="383" mass="43046">MHYPETKLPNVGTTIFSVMSQLAAEHRAINLSQGFPDFDGPQLIRDRVVHYMQSGANQYAPFIGVPSLRQAIKDKVARHYGADVDAESEVTVTSGASEAIYAAITATVRQGDEVIVFDPCYDCYEPAVELNGGVCRHVALDLPEFKINWLALEQAISPRTRMIIVNAPHNPSGVSLSRDELDRLAELIRDTNILLLGDEVYEHIVFDGQSHNSLLTHKELARRSFVISSFGKTYHITGWKVGYCIAPVALSTELRKVHQYITFCTPTPMQLAIADYMNTHPEYESELSGFYQEKRDIFCHEIRRSRFGFTPAKGGYFQLADYSQISDMDDVSFARWLTTEAGVAAIPVSVFCEQPKPDARLIRFCFAKNEETLKHAGERLCRL</sequence>
<comment type="similarity">
    <text evidence="2">Belongs to the class-I pyridoxal-phosphate-dependent aminotransferase family.</text>
</comment>
<gene>
    <name evidence="7" type="ORF">BTA35_0214190</name>
</gene>
<dbReference type="SUPFAM" id="SSF53383">
    <property type="entry name" value="PLP-dependent transferases"/>
    <property type="match status" value="1"/>
</dbReference>